<dbReference type="Ensembl" id="ENSHHUT00000005921.1">
    <property type="protein sequence ID" value="ENSHHUP00000005741.1"/>
    <property type="gene ID" value="ENSHHUG00000003552.1"/>
</dbReference>
<dbReference type="GO" id="GO:0005634">
    <property type="term" value="C:nucleus"/>
    <property type="evidence" value="ECO:0007669"/>
    <property type="project" value="TreeGrafter"/>
</dbReference>
<accession>A0A4W5K1A9</accession>
<dbReference type="PANTHER" id="PTHR45796">
    <property type="entry name" value="FORKHEAD BOX P, ISOFORM C"/>
    <property type="match status" value="1"/>
</dbReference>
<organism evidence="1 2">
    <name type="scientific">Hucho hucho</name>
    <name type="common">huchen</name>
    <dbReference type="NCBI Taxonomy" id="62062"/>
    <lineage>
        <taxon>Eukaryota</taxon>
        <taxon>Metazoa</taxon>
        <taxon>Chordata</taxon>
        <taxon>Craniata</taxon>
        <taxon>Vertebrata</taxon>
        <taxon>Euteleostomi</taxon>
        <taxon>Actinopterygii</taxon>
        <taxon>Neopterygii</taxon>
        <taxon>Teleostei</taxon>
        <taxon>Protacanthopterygii</taxon>
        <taxon>Salmoniformes</taxon>
        <taxon>Salmonidae</taxon>
        <taxon>Salmoninae</taxon>
        <taxon>Hucho</taxon>
    </lineage>
</organism>
<dbReference type="GO" id="GO:0001227">
    <property type="term" value="F:DNA-binding transcription repressor activity, RNA polymerase II-specific"/>
    <property type="evidence" value="ECO:0007669"/>
    <property type="project" value="TreeGrafter"/>
</dbReference>
<dbReference type="PANTHER" id="PTHR45796:SF1">
    <property type="entry name" value="FORKHEAD BOX PROTEIN P2"/>
    <property type="match status" value="1"/>
</dbReference>
<name>A0A4W5K1A9_9TELE</name>
<reference evidence="1" key="3">
    <citation type="submission" date="2025-09" db="UniProtKB">
        <authorList>
            <consortium name="Ensembl"/>
        </authorList>
    </citation>
    <scope>IDENTIFICATION</scope>
</reference>
<evidence type="ECO:0000313" key="1">
    <source>
        <dbReference type="Ensembl" id="ENSHHUP00000005741.1"/>
    </source>
</evidence>
<dbReference type="STRING" id="62062.ENSHHUP00000005741"/>
<proteinExistence type="predicted"/>
<dbReference type="Proteomes" id="UP000314982">
    <property type="component" value="Unassembled WGS sequence"/>
</dbReference>
<sequence length="140" mass="15512">MLPVGSEASQTLTHSLSLSLSPTLQVPVSVAMMSPQVITPQQMQQILQQQILSPQQLQALLQQQQAVMLQQQHLQEFYKKQQDQLHLQLLQQQHPGKQAKEVGICLDPEWPDSGSGWQDKQGTSLDDVCAGCLTQCSLQG</sequence>
<dbReference type="AlphaFoldDB" id="A0A4W5K1A9"/>
<reference evidence="2" key="1">
    <citation type="submission" date="2018-06" db="EMBL/GenBank/DDBJ databases">
        <title>Genome assembly of Danube salmon.</title>
        <authorList>
            <person name="Macqueen D.J."/>
            <person name="Gundappa M.K."/>
        </authorList>
    </citation>
    <scope>NUCLEOTIDE SEQUENCE [LARGE SCALE GENOMIC DNA]</scope>
</reference>
<keyword evidence="2" id="KW-1185">Reference proteome</keyword>
<protein>
    <submittedName>
        <fullName evidence="1">Uncharacterized protein</fullName>
    </submittedName>
</protein>
<dbReference type="InterPro" id="IPR050998">
    <property type="entry name" value="FOXP"/>
</dbReference>
<dbReference type="GeneTree" id="ENSGT00940000155480"/>
<dbReference type="GO" id="GO:0000978">
    <property type="term" value="F:RNA polymerase II cis-regulatory region sequence-specific DNA binding"/>
    <property type="evidence" value="ECO:0007669"/>
    <property type="project" value="TreeGrafter"/>
</dbReference>
<reference evidence="1" key="2">
    <citation type="submission" date="2025-08" db="UniProtKB">
        <authorList>
            <consortium name="Ensembl"/>
        </authorList>
    </citation>
    <scope>IDENTIFICATION</scope>
</reference>
<evidence type="ECO:0000313" key="2">
    <source>
        <dbReference type="Proteomes" id="UP000314982"/>
    </source>
</evidence>